<keyword evidence="5 8" id="KW-0862">Zinc</keyword>
<feature type="domain" description="C2H2-type" evidence="9">
    <location>
        <begin position="325"/>
        <end position="352"/>
    </location>
</feature>
<dbReference type="AlphaFoldDB" id="A0A182RJA6"/>
<keyword evidence="3" id="KW-0677">Repeat</keyword>
<evidence type="ECO:0008006" key="12">
    <source>
        <dbReference type="Google" id="ProtNLM"/>
    </source>
</evidence>
<evidence type="ECO:0000259" key="10">
    <source>
        <dbReference type="PROSITE" id="PS51915"/>
    </source>
</evidence>
<keyword evidence="2 8" id="KW-0479">Metal-binding</keyword>
<evidence type="ECO:0000256" key="3">
    <source>
        <dbReference type="ARBA" id="ARBA00022737"/>
    </source>
</evidence>
<dbReference type="EnsemblMetazoa" id="AFUN006322-RA">
    <property type="protein sequence ID" value="AFUN006322-PA"/>
    <property type="gene ID" value="AFUN006322"/>
</dbReference>
<dbReference type="PROSITE" id="PS50157">
    <property type="entry name" value="ZINC_FINGER_C2H2_2"/>
    <property type="match status" value="7"/>
</dbReference>
<dbReference type="VEuPathDB" id="VectorBase:AFUN2_002788"/>
<dbReference type="Gene3D" id="3.30.160.60">
    <property type="entry name" value="Classic Zinc Finger"/>
    <property type="match status" value="4"/>
</dbReference>
<dbReference type="PROSITE" id="PS51915">
    <property type="entry name" value="ZAD"/>
    <property type="match status" value="1"/>
</dbReference>
<evidence type="ECO:0000256" key="4">
    <source>
        <dbReference type="ARBA" id="ARBA00022771"/>
    </source>
</evidence>
<feature type="domain" description="C2H2-type" evidence="9">
    <location>
        <begin position="110"/>
        <end position="133"/>
    </location>
</feature>
<dbReference type="SMART" id="SM00868">
    <property type="entry name" value="zf-AD"/>
    <property type="match status" value="1"/>
</dbReference>
<dbReference type="Pfam" id="PF07776">
    <property type="entry name" value="zf-AD"/>
    <property type="match status" value="1"/>
</dbReference>
<accession>A0A182RJA6</accession>
<dbReference type="GO" id="GO:0008270">
    <property type="term" value="F:zinc ion binding"/>
    <property type="evidence" value="ECO:0007669"/>
    <property type="project" value="UniProtKB-UniRule"/>
</dbReference>
<dbReference type="SUPFAM" id="SSF57667">
    <property type="entry name" value="beta-beta-alpha zinc fingers"/>
    <property type="match status" value="3"/>
</dbReference>
<dbReference type="Pfam" id="PF00096">
    <property type="entry name" value="zf-C2H2"/>
    <property type="match status" value="4"/>
</dbReference>
<evidence type="ECO:0000313" key="11">
    <source>
        <dbReference type="EnsemblMetazoa" id="AFUN006322-PA"/>
    </source>
</evidence>
<evidence type="ECO:0000256" key="6">
    <source>
        <dbReference type="ARBA" id="ARBA00023242"/>
    </source>
</evidence>
<dbReference type="InterPro" id="IPR050888">
    <property type="entry name" value="ZnF_C2H2-type_TF"/>
</dbReference>
<dbReference type="PROSITE" id="PS00028">
    <property type="entry name" value="ZINC_FINGER_C2H2_1"/>
    <property type="match status" value="8"/>
</dbReference>
<evidence type="ECO:0000256" key="2">
    <source>
        <dbReference type="ARBA" id="ARBA00022723"/>
    </source>
</evidence>
<evidence type="ECO:0000256" key="1">
    <source>
        <dbReference type="ARBA" id="ARBA00004123"/>
    </source>
</evidence>
<dbReference type="VEuPathDB" id="VectorBase:AFUN006322"/>
<dbReference type="GO" id="GO:0005634">
    <property type="term" value="C:nucleus"/>
    <property type="evidence" value="ECO:0007669"/>
    <property type="project" value="UniProtKB-SubCell"/>
</dbReference>
<dbReference type="PANTHER" id="PTHR24406">
    <property type="entry name" value="TRANSCRIPTIONAL REPRESSOR CTCFL-RELATED"/>
    <property type="match status" value="1"/>
</dbReference>
<dbReference type="InterPro" id="IPR036236">
    <property type="entry name" value="Znf_C2H2_sf"/>
</dbReference>
<dbReference type="SMART" id="SM00355">
    <property type="entry name" value="ZnF_C2H2"/>
    <property type="match status" value="9"/>
</dbReference>
<feature type="domain" description="C2H2-type" evidence="9">
    <location>
        <begin position="238"/>
        <end position="265"/>
    </location>
</feature>
<sequence>MNQNIRCRVCASTDAALDLVYIFDDYETEECVADILLELAGIKATVDDGFPRNCCTQCHADLTSAVAMRRKCIESDKLIQATLDSSCPFYDDQTDDVSMASSKQEQTPMYHCSECSIDFYNPQSLEEHFQSKHENAIYGWKSFGISEISLFDTSDDEMVETEYTIPKNKSVEVSHRCCGCLLLFDTILELKQHCKTVHEPNAVEVNEHKAYRCEICYRTFTAKQGVIAHKLKRCNMSYQCTFCGVLYGSRFELQYHEDRHKNHTISCDVCGRKFYKVSHLNRHKESLHVAPELQKKHICNICGASVRSAAYLKVHIQLHSEEQPFSCKVCGARFKLYRYLKWHMVIHKGLHKCEECNAAFKSPSELEDHMNCHIKSMEFNCNLCGGTYYSKQNHRKHMRKVHGQFKRRKLTIKSKPQRTCNYETFRR</sequence>
<feature type="binding site" evidence="8">
    <location>
        <position position="55"/>
    </location>
    <ligand>
        <name>Zn(2+)</name>
        <dbReference type="ChEBI" id="CHEBI:29105"/>
    </ligand>
</feature>
<feature type="binding site" evidence="8">
    <location>
        <position position="10"/>
    </location>
    <ligand>
        <name>Zn(2+)</name>
        <dbReference type="ChEBI" id="CHEBI:29105"/>
    </ligand>
</feature>
<feature type="domain" description="C2H2-type" evidence="9">
    <location>
        <begin position="297"/>
        <end position="324"/>
    </location>
</feature>
<dbReference type="SUPFAM" id="SSF57716">
    <property type="entry name" value="Glucocorticoid receptor-like (DNA-binding domain)"/>
    <property type="match status" value="1"/>
</dbReference>
<reference evidence="11" key="1">
    <citation type="submission" date="2020-05" db="UniProtKB">
        <authorList>
            <consortium name="EnsemblMetazoa"/>
        </authorList>
    </citation>
    <scope>IDENTIFICATION</scope>
    <source>
        <strain evidence="11">FUMOZ</strain>
    </source>
</reference>
<dbReference type="Gene3D" id="3.40.1800.20">
    <property type="match status" value="1"/>
</dbReference>
<feature type="domain" description="C2H2-type" evidence="9">
    <location>
        <begin position="265"/>
        <end position="293"/>
    </location>
</feature>
<organism evidence="11">
    <name type="scientific">Anopheles funestus</name>
    <name type="common">African malaria mosquito</name>
    <dbReference type="NCBI Taxonomy" id="62324"/>
    <lineage>
        <taxon>Eukaryota</taxon>
        <taxon>Metazoa</taxon>
        <taxon>Ecdysozoa</taxon>
        <taxon>Arthropoda</taxon>
        <taxon>Hexapoda</taxon>
        <taxon>Insecta</taxon>
        <taxon>Pterygota</taxon>
        <taxon>Neoptera</taxon>
        <taxon>Endopterygota</taxon>
        <taxon>Diptera</taxon>
        <taxon>Nematocera</taxon>
        <taxon>Culicoidea</taxon>
        <taxon>Culicidae</taxon>
        <taxon>Anophelinae</taxon>
        <taxon>Anopheles</taxon>
    </lineage>
</organism>
<feature type="domain" description="ZAD" evidence="10">
    <location>
        <begin position="5"/>
        <end position="82"/>
    </location>
</feature>
<dbReference type="Pfam" id="PF12874">
    <property type="entry name" value="zf-met"/>
    <property type="match status" value="1"/>
</dbReference>
<dbReference type="InterPro" id="IPR013087">
    <property type="entry name" value="Znf_C2H2_type"/>
</dbReference>
<feature type="domain" description="C2H2-type" evidence="9">
    <location>
        <begin position="351"/>
        <end position="378"/>
    </location>
</feature>
<feature type="domain" description="C2H2-type" evidence="9">
    <location>
        <begin position="379"/>
        <end position="407"/>
    </location>
</feature>
<evidence type="ECO:0000256" key="5">
    <source>
        <dbReference type="ARBA" id="ARBA00022833"/>
    </source>
</evidence>
<evidence type="ECO:0000259" key="9">
    <source>
        <dbReference type="PROSITE" id="PS50157"/>
    </source>
</evidence>
<evidence type="ECO:0000256" key="8">
    <source>
        <dbReference type="PROSITE-ProRule" id="PRU01263"/>
    </source>
</evidence>
<feature type="binding site" evidence="8">
    <location>
        <position position="7"/>
    </location>
    <ligand>
        <name>Zn(2+)</name>
        <dbReference type="ChEBI" id="CHEBI:29105"/>
    </ligand>
</feature>
<feature type="binding site" evidence="8">
    <location>
        <position position="58"/>
    </location>
    <ligand>
        <name>Zn(2+)</name>
        <dbReference type="ChEBI" id="CHEBI:29105"/>
    </ligand>
</feature>
<comment type="subcellular location">
    <subcellularLocation>
        <location evidence="1">Nucleus</location>
    </subcellularLocation>
</comment>
<keyword evidence="4 7" id="KW-0863">Zinc-finger</keyword>
<evidence type="ECO:0000256" key="7">
    <source>
        <dbReference type="PROSITE-ProRule" id="PRU00042"/>
    </source>
</evidence>
<protein>
    <recommendedName>
        <fullName evidence="12">Protein krueppel</fullName>
    </recommendedName>
</protein>
<dbReference type="InterPro" id="IPR012934">
    <property type="entry name" value="Znf_AD"/>
</dbReference>
<proteinExistence type="predicted"/>
<name>A0A182RJA6_ANOFN</name>
<dbReference type="STRING" id="62324.A0A182RJA6"/>
<keyword evidence="6" id="KW-0539">Nucleus</keyword>